<dbReference type="CDD" id="cd00009">
    <property type="entry name" value="AAA"/>
    <property type="match status" value="1"/>
</dbReference>
<dbReference type="PROSITE" id="PS50110">
    <property type="entry name" value="RESPONSE_REGULATORY"/>
    <property type="match status" value="1"/>
</dbReference>
<dbReference type="FunFam" id="3.40.50.300:FF:000006">
    <property type="entry name" value="DNA-binding transcriptional regulator NtrC"/>
    <property type="match status" value="1"/>
</dbReference>
<feature type="domain" description="Response regulatory" evidence="8">
    <location>
        <begin position="11"/>
        <end position="127"/>
    </location>
</feature>
<dbReference type="OrthoDB" id="9814761at2"/>
<dbReference type="PANTHER" id="PTHR32071">
    <property type="entry name" value="TRANSCRIPTIONAL REGULATORY PROTEIN"/>
    <property type="match status" value="1"/>
</dbReference>
<dbReference type="Gene3D" id="1.10.10.60">
    <property type="entry name" value="Homeodomain-like"/>
    <property type="match status" value="1"/>
</dbReference>
<dbReference type="InterPro" id="IPR027417">
    <property type="entry name" value="P-loop_NTPase"/>
</dbReference>
<keyword evidence="5" id="KW-0804">Transcription</keyword>
<dbReference type="PATRIC" id="fig|1603606.3.peg.483"/>
<dbReference type="InterPro" id="IPR058031">
    <property type="entry name" value="AAA_lid_NorR"/>
</dbReference>
<evidence type="ECO:0000313" key="10">
    <source>
        <dbReference type="Proteomes" id="UP000057158"/>
    </source>
</evidence>
<dbReference type="SUPFAM" id="SSF52540">
    <property type="entry name" value="P-loop containing nucleoside triphosphate hydrolases"/>
    <property type="match status" value="1"/>
</dbReference>
<evidence type="ECO:0000256" key="1">
    <source>
        <dbReference type="ARBA" id="ARBA00022741"/>
    </source>
</evidence>
<sequence length="473" mass="52942">MTCEPLYPALPLLLIDDEQPWLRSLSLTLKEMAGISNVIKCHESRDVMALLARQDVSMILLDLTMPHLSGEDLLPMIHQDYPHIPVIILSGMNQVETAVRCMHQGAFDYYVKTVEKERLLTAIQRAFTLRELQDENLRLKRRFLDPLEKPEVFHRFQTRSHKMRALFQYVEAIARTSEPVLITGESGVGKELFADAIHQTHCPDGPLVAVNVAGLDDAHFSDTLFGHLRGAFTNAEKDRPGMIEKAAGGSLFLDEIGDLNPSSQVKLLRLLQEGEYFALGSDTPRKARCSFIFATNQNLEINQQQGTFRKDLYYRLKAHHLEIPPLRERKEDLPLLLETFLAEGAKNFGKPQPAVPKELPGLLAGYHFPGNVRELRAMVFNAIGQHKSSSLSLELFKRLVAPEGEGKSSGNPSSHFLTFPDRLPTLEEVGRQVVAEALRRAEGNISAAADLLGITRQGLSKRIKKYSSEGQAP</sequence>
<dbReference type="InterPro" id="IPR025943">
    <property type="entry name" value="Sigma_54_int_dom_ATP-bd_2"/>
</dbReference>
<dbReference type="Pfam" id="PF25601">
    <property type="entry name" value="AAA_lid_14"/>
    <property type="match status" value="1"/>
</dbReference>
<dbReference type="SUPFAM" id="SSF52172">
    <property type="entry name" value="CheY-like"/>
    <property type="match status" value="1"/>
</dbReference>
<dbReference type="InterPro" id="IPR009057">
    <property type="entry name" value="Homeodomain-like_sf"/>
</dbReference>
<dbReference type="InterPro" id="IPR002197">
    <property type="entry name" value="HTH_Fis"/>
</dbReference>
<dbReference type="InterPro" id="IPR001789">
    <property type="entry name" value="Sig_transdc_resp-reg_receiver"/>
</dbReference>
<dbReference type="Gene3D" id="1.10.8.60">
    <property type="match status" value="1"/>
</dbReference>
<feature type="domain" description="Sigma-54 factor interaction" evidence="7">
    <location>
        <begin position="156"/>
        <end position="384"/>
    </location>
</feature>
<gene>
    <name evidence="9" type="ORF">DSOUD_0446</name>
</gene>
<reference evidence="9 10" key="1">
    <citation type="submission" date="2015-07" db="EMBL/GenBank/DDBJ databases">
        <title>Isolation and Genomic Characterization of a Novel Halophilic Metal-Reducing Deltaproteobacterium from the Deep Subsurface.</title>
        <authorList>
            <person name="Badalamenti J.P."/>
            <person name="Summers Z.M."/>
            <person name="Gralnick J.A."/>
            <person name="Bond D.R."/>
        </authorList>
    </citation>
    <scope>NUCLEOTIDE SEQUENCE [LARGE SCALE GENOMIC DNA]</scope>
    <source>
        <strain evidence="9 10">WTL</strain>
    </source>
</reference>
<dbReference type="PROSITE" id="PS00675">
    <property type="entry name" value="SIGMA54_INTERACT_1"/>
    <property type="match status" value="1"/>
</dbReference>
<feature type="modified residue" description="4-aspartylphosphate" evidence="6">
    <location>
        <position position="62"/>
    </location>
</feature>
<dbReference type="InterPro" id="IPR002078">
    <property type="entry name" value="Sigma_54_int"/>
</dbReference>
<dbReference type="InterPro" id="IPR011006">
    <property type="entry name" value="CheY-like_superfamily"/>
</dbReference>
<dbReference type="PRINTS" id="PR01590">
    <property type="entry name" value="HTHFIS"/>
</dbReference>
<dbReference type="GO" id="GO:0000160">
    <property type="term" value="P:phosphorelay signal transduction system"/>
    <property type="evidence" value="ECO:0007669"/>
    <property type="project" value="InterPro"/>
</dbReference>
<dbReference type="Pfam" id="PF00072">
    <property type="entry name" value="Response_reg"/>
    <property type="match status" value="1"/>
</dbReference>
<name>A0A0M4CY47_9BACT</name>
<keyword evidence="6" id="KW-0597">Phosphoprotein</keyword>
<dbReference type="Gene3D" id="3.40.50.2300">
    <property type="match status" value="1"/>
</dbReference>
<dbReference type="SUPFAM" id="SSF46689">
    <property type="entry name" value="Homeodomain-like"/>
    <property type="match status" value="1"/>
</dbReference>
<dbReference type="RefSeq" id="WP_053549464.1">
    <property type="nucleotide sequence ID" value="NZ_CP010802.1"/>
</dbReference>
<dbReference type="PROSITE" id="PS50045">
    <property type="entry name" value="SIGMA54_INTERACT_4"/>
    <property type="match status" value="1"/>
</dbReference>
<keyword evidence="2" id="KW-0067">ATP-binding</keyword>
<evidence type="ECO:0000256" key="3">
    <source>
        <dbReference type="ARBA" id="ARBA00023015"/>
    </source>
</evidence>
<dbReference type="PANTHER" id="PTHR32071:SF13">
    <property type="entry name" value="RESPONSE REGULATOR HSFA"/>
    <property type="match status" value="1"/>
</dbReference>
<dbReference type="Pfam" id="PF00158">
    <property type="entry name" value="Sigma54_activat"/>
    <property type="match status" value="1"/>
</dbReference>
<dbReference type="STRING" id="1603606.DSOUD_0446"/>
<evidence type="ECO:0000256" key="4">
    <source>
        <dbReference type="ARBA" id="ARBA00023125"/>
    </source>
</evidence>
<dbReference type="SMART" id="SM00382">
    <property type="entry name" value="AAA"/>
    <property type="match status" value="1"/>
</dbReference>
<protein>
    <submittedName>
        <fullName evidence="9">Chemotaxis protein CheY / DNA-binding transcriptional response regulator, NtrC family</fullName>
    </submittedName>
</protein>
<proteinExistence type="predicted"/>
<dbReference type="Gene3D" id="3.40.50.300">
    <property type="entry name" value="P-loop containing nucleotide triphosphate hydrolases"/>
    <property type="match status" value="1"/>
</dbReference>
<keyword evidence="10" id="KW-1185">Reference proteome</keyword>
<keyword evidence="4 9" id="KW-0238">DNA-binding</keyword>
<dbReference type="GO" id="GO:0006355">
    <property type="term" value="P:regulation of DNA-templated transcription"/>
    <property type="evidence" value="ECO:0007669"/>
    <property type="project" value="InterPro"/>
</dbReference>
<dbReference type="GO" id="GO:0043565">
    <property type="term" value="F:sequence-specific DNA binding"/>
    <property type="evidence" value="ECO:0007669"/>
    <property type="project" value="InterPro"/>
</dbReference>
<dbReference type="AlphaFoldDB" id="A0A0M4CY47"/>
<dbReference type="InterPro" id="IPR025662">
    <property type="entry name" value="Sigma_54_int_dom_ATP-bd_1"/>
</dbReference>
<dbReference type="EMBL" id="CP010802">
    <property type="protein sequence ID" value="ALC15240.1"/>
    <property type="molecule type" value="Genomic_DNA"/>
</dbReference>
<accession>A0A0M4CY47</accession>
<dbReference type="PROSITE" id="PS00676">
    <property type="entry name" value="SIGMA54_INTERACT_2"/>
    <property type="match status" value="1"/>
</dbReference>
<evidence type="ECO:0000259" key="7">
    <source>
        <dbReference type="PROSITE" id="PS50045"/>
    </source>
</evidence>
<evidence type="ECO:0000259" key="8">
    <source>
        <dbReference type="PROSITE" id="PS50110"/>
    </source>
</evidence>
<dbReference type="PROSITE" id="PS00688">
    <property type="entry name" value="SIGMA54_INTERACT_3"/>
    <property type="match status" value="1"/>
</dbReference>
<evidence type="ECO:0000313" key="9">
    <source>
        <dbReference type="EMBL" id="ALC15240.1"/>
    </source>
</evidence>
<evidence type="ECO:0000256" key="2">
    <source>
        <dbReference type="ARBA" id="ARBA00022840"/>
    </source>
</evidence>
<keyword evidence="1" id="KW-0547">Nucleotide-binding</keyword>
<evidence type="ECO:0000256" key="6">
    <source>
        <dbReference type="PROSITE-ProRule" id="PRU00169"/>
    </source>
</evidence>
<organism evidence="9 10">
    <name type="scientific">Desulfuromonas soudanensis</name>
    <dbReference type="NCBI Taxonomy" id="1603606"/>
    <lineage>
        <taxon>Bacteria</taxon>
        <taxon>Pseudomonadati</taxon>
        <taxon>Thermodesulfobacteriota</taxon>
        <taxon>Desulfuromonadia</taxon>
        <taxon>Desulfuromonadales</taxon>
        <taxon>Desulfuromonadaceae</taxon>
        <taxon>Desulfuromonas</taxon>
    </lineage>
</organism>
<dbReference type="InterPro" id="IPR025944">
    <property type="entry name" value="Sigma_54_int_dom_CS"/>
</dbReference>
<dbReference type="Pfam" id="PF02954">
    <property type="entry name" value="HTH_8"/>
    <property type="match status" value="1"/>
</dbReference>
<evidence type="ECO:0000256" key="5">
    <source>
        <dbReference type="ARBA" id="ARBA00023163"/>
    </source>
</evidence>
<dbReference type="SMART" id="SM00448">
    <property type="entry name" value="REC"/>
    <property type="match status" value="1"/>
</dbReference>
<dbReference type="InterPro" id="IPR003593">
    <property type="entry name" value="AAA+_ATPase"/>
</dbReference>
<dbReference type="Proteomes" id="UP000057158">
    <property type="component" value="Chromosome"/>
</dbReference>
<dbReference type="KEGG" id="des:DSOUD_0446"/>
<dbReference type="GO" id="GO:0005524">
    <property type="term" value="F:ATP binding"/>
    <property type="evidence" value="ECO:0007669"/>
    <property type="project" value="UniProtKB-KW"/>
</dbReference>
<keyword evidence="3" id="KW-0805">Transcription regulation</keyword>